<dbReference type="OrthoDB" id="550098at2759"/>
<dbReference type="PROSITE" id="PS50042">
    <property type="entry name" value="CNMP_BINDING_3"/>
    <property type="match status" value="1"/>
</dbReference>
<evidence type="ECO:0000313" key="3">
    <source>
        <dbReference type="Proteomes" id="UP000236333"/>
    </source>
</evidence>
<dbReference type="InterPro" id="IPR014710">
    <property type="entry name" value="RmlC-like_jellyroll"/>
</dbReference>
<dbReference type="InterPro" id="IPR000595">
    <property type="entry name" value="cNMP-bd_dom"/>
</dbReference>
<proteinExistence type="predicted"/>
<dbReference type="Pfam" id="PF00027">
    <property type="entry name" value="cNMP_binding"/>
    <property type="match status" value="1"/>
</dbReference>
<sequence>MASGVAAAQAAEAAALPPRRQWRMLYSDSVPFKHVRTLKPNSFFGEYGCLTGCPRTASVVARRASELYVLVRADLAAALGGWADLRAVWQQPQLQGQVRVQTVGARGAGVAIAAEEAGSWLMQVRGTSGSSVAPYE</sequence>
<keyword evidence="3" id="KW-1185">Reference proteome</keyword>
<feature type="domain" description="Cyclic nucleotide-binding" evidence="1">
    <location>
        <begin position="35"/>
        <end position="86"/>
    </location>
</feature>
<dbReference type="AlphaFoldDB" id="A0A2J7ZY83"/>
<gene>
    <name evidence="2" type="ORF">TSOC_008540</name>
</gene>
<reference evidence="2 3" key="1">
    <citation type="journal article" date="2017" name="Mol. Biol. Evol.">
        <title>The 4-celled Tetrabaena socialis nuclear genome reveals the essential components for genetic control of cell number at the origin of multicellularity in the volvocine lineage.</title>
        <authorList>
            <person name="Featherston J."/>
            <person name="Arakaki Y."/>
            <person name="Hanschen E.R."/>
            <person name="Ferris P.J."/>
            <person name="Michod R.E."/>
            <person name="Olson B.J.S.C."/>
            <person name="Nozaki H."/>
            <person name="Durand P.M."/>
        </authorList>
    </citation>
    <scope>NUCLEOTIDE SEQUENCE [LARGE SCALE GENOMIC DNA]</scope>
    <source>
        <strain evidence="2 3">NIES-571</strain>
    </source>
</reference>
<organism evidence="2 3">
    <name type="scientific">Tetrabaena socialis</name>
    <dbReference type="NCBI Taxonomy" id="47790"/>
    <lineage>
        <taxon>Eukaryota</taxon>
        <taxon>Viridiplantae</taxon>
        <taxon>Chlorophyta</taxon>
        <taxon>core chlorophytes</taxon>
        <taxon>Chlorophyceae</taxon>
        <taxon>CS clade</taxon>
        <taxon>Chlamydomonadales</taxon>
        <taxon>Tetrabaenaceae</taxon>
        <taxon>Tetrabaena</taxon>
    </lineage>
</organism>
<evidence type="ECO:0000313" key="2">
    <source>
        <dbReference type="EMBL" id="PNH05215.1"/>
    </source>
</evidence>
<name>A0A2J7ZY83_9CHLO</name>
<dbReference type="EMBL" id="PGGS01000323">
    <property type="protein sequence ID" value="PNH05215.1"/>
    <property type="molecule type" value="Genomic_DNA"/>
</dbReference>
<dbReference type="InterPro" id="IPR018490">
    <property type="entry name" value="cNMP-bd_dom_sf"/>
</dbReference>
<dbReference type="SUPFAM" id="SSF51206">
    <property type="entry name" value="cAMP-binding domain-like"/>
    <property type="match status" value="1"/>
</dbReference>
<evidence type="ECO:0000259" key="1">
    <source>
        <dbReference type="PROSITE" id="PS50042"/>
    </source>
</evidence>
<protein>
    <recommendedName>
        <fullName evidence="1">Cyclic nucleotide-binding domain-containing protein</fullName>
    </recommendedName>
</protein>
<dbReference type="Proteomes" id="UP000236333">
    <property type="component" value="Unassembled WGS sequence"/>
</dbReference>
<dbReference type="Gene3D" id="2.60.120.10">
    <property type="entry name" value="Jelly Rolls"/>
    <property type="match status" value="1"/>
</dbReference>
<dbReference type="CDD" id="cd00038">
    <property type="entry name" value="CAP_ED"/>
    <property type="match status" value="1"/>
</dbReference>
<accession>A0A2J7ZY83</accession>
<comment type="caution">
    <text evidence="2">The sequence shown here is derived from an EMBL/GenBank/DDBJ whole genome shotgun (WGS) entry which is preliminary data.</text>
</comment>